<evidence type="ECO:0000256" key="1">
    <source>
        <dbReference type="SAM" id="MobiDB-lite"/>
    </source>
</evidence>
<feature type="chain" id="PRO_5039262035" description="WD40 repeat domain-containing protein" evidence="2">
    <location>
        <begin position="28"/>
        <end position="785"/>
    </location>
</feature>
<dbReference type="AlphaFoldDB" id="A0A9E2L1R8"/>
<dbReference type="EMBL" id="JAHLFV010000076">
    <property type="protein sequence ID" value="MBU3849600.1"/>
    <property type="molecule type" value="Genomic_DNA"/>
</dbReference>
<proteinExistence type="predicted"/>
<evidence type="ECO:0000256" key="2">
    <source>
        <dbReference type="SAM" id="SignalP"/>
    </source>
</evidence>
<dbReference type="SUPFAM" id="SSF82171">
    <property type="entry name" value="DPP6 N-terminal domain-like"/>
    <property type="match status" value="1"/>
</dbReference>
<dbReference type="InterPro" id="IPR015943">
    <property type="entry name" value="WD40/YVTN_repeat-like_dom_sf"/>
</dbReference>
<reference evidence="3" key="2">
    <citation type="submission" date="2021-04" db="EMBL/GenBank/DDBJ databases">
        <authorList>
            <person name="Gilroy R."/>
        </authorList>
    </citation>
    <scope>NUCLEOTIDE SEQUENCE</scope>
    <source>
        <strain evidence="3">Gambia15-2214</strain>
    </source>
</reference>
<dbReference type="Proteomes" id="UP000823914">
    <property type="component" value="Unassembled WGS sequence"/>
</dbReference>
<sequence length="785" mass="86897">MNNNKFKNKLFLAFLVSVFLMCFSLTGQTTQNSTSTPTLNNITTSQKSPTTTTSVDSSNNIRQEQQNSQSLQNQQNQQDTTQNKIDEQQPLENTDRNEDSSKQVTGNTSASNSTLEQSAGDTLQTTADTTNGSVTTQGQQKNNTTGTKTNTTKGKVTSTNKAVQNKSAQSQSHLSTHPHQKTIMSLLPMADGSFFSVGEDGFVIRWTHDGIGEHYQVTDLKVKKIALHPNGKHVAIYETDGYSVHRVSMWDWSTLTRTFVKTLNSEVTALDFTAKGSYLAIGTSSVDGLIMVNPSNGQTIPNKIKQYTGIVTMFTSSSTEKSAVMYSPTGNILYYDLLKGTLKTKITTETNLTDVGTFLNNRLLVGLKNNLLYIIDATNGQTLKRLDAKNAHIYTTESSSVLYFSVPSGSSYVIKSAQVVTEDNKLVIQNTVNLKTITGINRSDTVTDFILQGSVAYLSTDTGNIYQASLETADSAVTATQITEKAYSFITDMAVISNDFYFLTANELIKTSYRNQDYQVIYKNKDFTHITVYQNNLLLWTKGKKNPVYLFDCNSGETTKLFTPQYSLERVMVYKDTILYLDGNVQVKSYNLAEDKVTTIYSGTGIQDAVLVDDYIYVSKSSSSNPPCPVISVNIRTKETVMLPVDGLVGFNMAIDSTYANKTVTGIVTTDKDNKINTLLYSYDTAAKKNTPLFIISEEDINAYVYTYGATIYTNLGKNAFFSYNRSTKKQIVYKRSSSLPVKLVRNNTQIAVLNKDGSISWYGTSNGSILVTWYATTNGTWIEF</sequence>
<feature type="region of interest" description="Disordered" evidence="1">
    <location>
        <begin position="29"/>
        <end position="178"/>
    </location>
</feature>
<protein>
    <recommendedName>
        <fullName evidence="5">WD40 repeat domain-containing protein</fullName>
    </recommendedName>
</protein>
<evidence type="ECO:0000313" key="4">
    <source>
        <dbReference type="Proteomes" id="UP000823914"/>
    </source>
</evidence>
<feature type="signal peptide" evidence="2">
    <location>
        <begin position="1"/>
        <end position="27"/>
    </location>
</feature>
<evidence type="ECO:0008006" key="5">
    <source>
        <dbReference type="Google" id="ProtNLM"/>
    </source>
</evidence>
<feature type="compositionally biased region" description="Polar residues" evidence="1">
    <location>
        <begin position="29"/>
        <end position="42"/>
    </location>
</feature>
<comment type="caution">
    <text evidence="3">The sequence shown here is derived from an EMBL/GenBank/DDBJ whole genome shotgun (WGS) entry which is preliminary data.</text>
</comment>
<feature type="compositionally biased region" description="Low complexity" evidence="1">
    <location>
        <begin position="63"/>
        <end position="83"/>
    </location>
</feature>
<gene>
    <name evidence="3" type="ORF">IAA16_03445</name>
</gene>
<feature type="compositionally biased region" description="Polar residues" evidence="1">
    <location>
        <begin position="102"/>
        <end position="134"/>
    </location>
</feature>
<dbReference type="Gene3D" id="2.130.10.10">
    <property type="entry name" value="YVTN repeat-like/Quinoprotein amine dehydrogenase"/>
    <property type="match status" value="1"/>
</dbReference>
<feature type="compositionally biased region" description="Low complexity" evidence="1">
    <location>
        <begin position="135"/>
        <end position="161"/>
    </location>
</feature>
<reference evidence="3" key="1">
    <citation type="journal article" date="2021" name="PeerJ">
        <title>Extensive microbial diversity within the chicken gut microbiome revealed by metagenomics and culture.</title>
        <authorList>
            <person name="Gilroy R."/>
            <person name="Ravi A."/>
            <person name="Getino M."/>
            <person name="Pursley I."/>
            <person name="Horton D.L."/>
            <person name="Alikhan N.F."/>
            <person name="Baker D."/>
            <person name="Gharbi K."/>
            <person name="Hall N."/>
            <person name="Watson M."/>
            <person name="Adriaenssens E.M."/>
            <person name="Foster-Nyarko E."/>
            <person name="Jarju S."/>
            <person name="Secka A."/>
            <person name="Antonio M."/>
            <person name="Oren A."/>
            <person name="Chaudhuri R.R."/>
            <person name="La Ragione R."/>
            <person name="Hildebrand F."/>
            <person name="Pallen M.J."/>
        </authorList>
    </citation>
    <scope>NUCLEOTIDE SEQUENCE</scope>
    <source>
        <strain evidence="3">Gambia15-2214</strain>
    </source>
</reference>
<keyword evidence="2" id="KW-0732">Signal</keyword>
<feature type="compositionally biased region" description="Low complexity" evidence="1">
    <location>
        <begin position="43"/>
        <end position="54"/>
    </location>
</feature>
<evidence type="ECO:0000313" key="3">
    <source>
        <dbReference type="EMBL" id="MBU3849600.1"/>
    </source>
</evidence>
<accession>A0A9E2L1R8</accession>
<feature type="compositionally biased region" description="Polar residues" evidence="1">
    <location>
        <begin position="162"/>
        <end position="177"/>
    </location>
</feature>
<organism evidence="3 4">
    <name type="scientific">Candidatus Treponema excrementipullorum</name>
    <dbReference type="NCBI Taxonomy" id="2838768"/>
    <lineage>
        <taxon>Bacteria</taxon>
        <taxon>Pseudomonadati</taxon>
        <taxon>Spirochaetota</taxon>
        <taxon>Spirochaetia</taxon>
        <taxon>Spirochaetales</taxon>
        <taxon>Treponemataceae</taxon>
        <taxon>Treponema</taxon>
    </lineage>
</organism>
<name>A0A9E2L1R8_9SPIR</name>